<dbReference type="InParanoid" id="A0A1B4XFJ1"/>
<name>A0A1B4XFJ1_9GAMM</name>
<feature type="region of interest" description="Disordered" evidence="1">
    <location>
        <begin position="1"/>
        <end position="25"/>
    </location>
</feature>
<dbReference type="Proteomes" id="UP000243180">
    <property type="component" value="Chromosome"/>
</dbReference>
<feature type="domain" description="Core" evidence="2">
    <location>
        <begin position="2"/>
        <end position="80"/>
    </location>
</feature>
<dbReference type="RefSeq" id="WP_096360412.1">
    <property type="nucleotide sequence ID" value="NZ_AP014879.1"/>
</dbReference>
<dbReference type="EMBL" id="AP014879">
    <property type="protein sequence ID" value="BAV33573.1"/>
    <property type="molecule type" value="Genomic_DNA"/>
</dbReference>
<dbReference type="InterPro" id="IPR035903">
    <property type="entry name" value="HesB-like_dom_sf"/>
</dbReference>
<protein>
    <submittedName>
        <fullName evidence="3">Adhesin</fullName>
    </submittedName>
</protein>
<dbReference type="KEGG" id="slim:SCL_1261"/>
<dbReference type="Gene3D" id="2.60.300.12">
    <property type="entry name" value="HesB-like domain"/>
    <property type="match status" value="1"/>
</dbReference>
<dbReference type="SUPFAM" id="SSF89360">
    <property type="entry name" value="HesB-like domain"/>
    <property type="match status" value="1"/>
</dbReference>
<reference evidence="3 4" key="1">
    <citation type="submission" date="2015-05" db="EMBL/GenBank/DDBJ databases">
        <title>Complete genome sequence of a sulfur-oxidizing gammaproteobacterium strain HA5.</title>
        <authorList>
            <person name="Miura A."/>
            <person name="Kojima H."/>
            <person name="Fukui M."/>
        </authorList>
    </citation>
    <scope>NUCLEOTIDE SEQUENCE [LARGE SCALE GENOMIC DNA]</scope>
    <source>
        <strain evidence="3 4">HA5</strain>
    </source>
</reference>
<dbReference type="AlphaFoldDB" id="A0A1B4XFJ1"/>
<dbReference type="InterPro" id="IPR000361">
    <property type="entry name" value="ATAP_core_dom"/>
</dbReference>
<sequence>MIKITPEAAAQVRRSAETSSAQTMPLRIAARREADGSFVYGMGFDDEGADDTRFMSEGIDVLVSNSSKDLLKGATLDFVEISPGEHQFIFINPNDPAHTSTPPPGDQA</sequence>
<gene>
    <name evidence="3" type="ORF">SCL_1261</name>
</gene>
<keyword evidence="4" id="KW-1185">Reference proteome</keyword>
<accession>A0A1B4XFJ1</accession>
<evidence type="ECO:0000256" key="1">
    <source>
        <dbReference type="SAM" id="MobiDB-lite"/>
    </source>
</evidence>
<evidence type="ECO:0000259" key="2">
    <source>
        <dbReference type="Pfam" id="PF01521"/>
    </source>
</evidence>
<evidence type="ECO:0000313" key="4">
    <source>
        <dbReference type="Proteomes" id="UP000243180"/>
    </source>
</evidence>
<dbReference type="OrthoDB" id="9795497at2"/>
<evidence type="ECO:0000313" key="3">
    <source>
        <dbReference type="EMBL" id="BAV33573.1"/>
    </source>
</evidence>
<organism evidence="3 4">
    <name type="scientific">Sulfuricaulis limicola</name>
    <dbReference type="NCBI Taxonomy" id="1620215"/>
    <lineage>
        <taxon>Bacteria</taxon>
        <taxon>Pseudomonadati</taxon>
        <taxon>Pseudomonadota</taxon>
        <taxon>Gammaproteobacteria</taxon>
        <taxon>Acidiferrobacterales</taxon>
        <taxon>Acidiferrobacteraceae</taxon>
        <taxon>Sulfuricaulis</taxon>
    </lineage>
</organism>
<dbReference type="Pfam" id="PF01521">
    <property type="entry name" value="Fe-S_biosyn"/>
    <property type="match status" value="1"/>
</dbReference>
<proteinExistence type="predicted"/>